<evidence type="ECO:0000256" key="9">
    <source>
        <dbReference type="RuleBase" id="RU363035"/>
    </source>
</evidence>
<evidence type="ECO:0000256" key="4">
    <source>
        <dbReference type="ARBA" id="ARBA00022741"/>
    </source>
</evidence>
<evidence type="ECO:0000256" key="2">
    <source>
        <dbReference type="ARBA" id="ARBA00013164"/>
    </source>
</evidence>
<accession>A0A7G2E046</accession>
<evidence type="ECO:0000256" key="6">
    <source>
        <dbReference type="ARBA" id="ARBA00022917"/>
    </source>
</evidence>
<evidence type="ECO:0000259" key="11">
    <source>
        <dbReference type="Pfam" id="PF00133"/>
    </source>
</evidence>
<dbReference type="Gene3D" id="3.40.50.620">
    <property type="entry name" value="HUPs"/>
    <property type="match status" value="2"/>
</dbReference>
<dbReference type="InterPro" id="IPR014729">
    <property type="entry name" value="Rossmann-like_a/b/a_fold"/>
</dbReference>
<feature type="domain" description="Methionyl/Valyl/Leucyl/Isoleucyl-tRNA synthetase anticodon-binding" evidence="12">
    <location>
        <begin position="1098"/>
        <end position="1228"/>
    </location>
</feature>
<dbReference type="InterPro" id="IPR009008">
    <property type="entry name" value="Val/Leu/Ile-tRNA-synth_edit"/>
</dbReference>
<evidence type="ECO:0000256" key="5">
    <source>
        <dbReference type="ARBA" id="ARBA00022840"/>
    </source>
</evidence>
<dbReference type="SUPFAM" id="SSF47323">
    <property type="entry name" value="Anticodon-binding domain of a subclass of class I aminoacyl-tRNA synthetases"/>
    <property type="match status" value="1"/>
</dbReference>
<dbReference type="GO" id="GO:0005524">
    <property type="term" value="F:ATP binding"/>
    <property type="evidence" value="ECO:0007669"/>
    <property type="project" value="UniProtKB-KW"/>
</dbReference>
<name>A0A7G2E046_ARATH</name>
<dbReference type="SUPFAM" id="SSF81296">
    <property type="entry name" value="E set domains"/>
    <property type="match status" value="1"/>
</dbReference>
<dbReference type="Pfam" id="PF08264">
    <property type="entry name" value="Anticodon_1"/>
    <property type="match status" value="1"/>
</dbReference>
<dbReference type="GO" id="GO:0004823">
    <property type="term" value="F:leucine-tRNA ligase activity"/>
    <property type="evidence" value="ECO:0007669"/>
    <property type="project" value="UniProtKB-EC"/>
</dbReference>
<dbReference type="PANTHER" id="PTHR45794">
    <property type="entry name" value="LEUCYL-TRNA SYNTHETASE"/>
    <property type="match status" value="1"/>
</dbReference>
<dbReference type="InterPro" id="IPR009080">
    <property type="entry name" value="tRNAsynth_Ia_anticodon-bd"/>
</dbReference>
<evidence type="ECO:0000256" key="1">
    <source>
        <dbReference type="ARBA" id="ARBA00005594"/>
    </source>
</evidence>
<dbReference type="Pfam" id="PF08737">
    <property type="entry name" value="Rgp1"/>
    <property type="match status" value="1"/>
</dbReference>
<protein>
    <recommendedName>
        <fullName evidence="2">leucine--tRNA ligase</fullName>
        <ecNumber evidence="2">6.1.1.4</ecNumber>
    </recommendedName>
    <alternativeName>
        <fullName evidence="8">Leucyl-tRNA synthetase</fullName>
    </alternativeName>
</protein>
<feature type="region of interest" description="Disordered" evidence="10">
    <location>
        <begin position="233"/>
        <end position="254"/>
    </location>
</feature>
<dbReference type="GO" id="GO:0048608">
    <property type="term" value="P:reproductive structure development"/>
    <property type="evidence" value="ECO:0007669"/>
    <property type="project" value="UniProtKB-ARBA"/>
</dbReference>
<evidence type="ECO:0000313" key="14">
    <source>
        <dbReference type="Proteomes" id="UP000516314"/>
    </source>
</evidence>
<evidence type="ECO:0000313" key="13">
    <source>
        <dbReference type="EMBL" id="CAD5315107.1"/>
    </source>
</evidence>
<dbReference type="FunFam" id="1.10.730.10:FF:000020">
    <property type="entry name" value="Leucine--tRNA ligase cytoplasmic"/>
    <property type="match status" value="1"/>
</dbReference>
<dbReference type="CDD" id="cd07959">
    <property type="entry name" value="Anticodon_Ia_Leu_AEc"/>
    <property type="match status" value="1"/>
</dbReference>
<feature type="domain" description="Aminoacyl-tRNA synthetase class Ia" evidence="11">
    <location>
        <begin position="553"/>
        <end position="634"/>
    </location>
</feature>
<feature type="compositionally biased region" description="Polar residues" evidence="10">
    <location>
        <begin position="1350"/>
        <end position="1360"/>
    </location>
</feature>
<comment type="similarity">
    <text evidence="1 9">Belongs to the class-I aminoacyl-tRNA synthetase family.</text>
</comment>
<dbReference type="InterPro" id="IPR004493">
    <property type="entry name" value="Leu-tRNA-synth_Ia_arc/euk"/>
</dbReference>
<dbReference type="Pfam" id="PF00133">
    <property type="entry name" value="tRNA-synt_1"/>
    <property type="match status" value="1"/>
</dbReference>
<proteinExistence type="inferred from homology"/>
<sequence length="1360" mass="153185">MLSSRFSFLGIGSSSEVNDSVGVSGSKIKPSLSVQTDKDVYRPGDSIFVTIEVANSHDNGSNPSILVEKLSFEVKGLEKLDIQWFSTQKPSPGSKGRRGEHIFLDSSTPSLISNQILSPGAKMTLMVRAILPQIIPPSYKGATLRYLYYIKSTLCGRWMTLENSQFYKDSTQDFIEVETRIPLQVWVIQKNNGLLLEEDQIDGIVPTSTIQTEIYWKEMDGDSEWTRANDAYDSGEDGYDSSRDEISSVSSYPNKSNLNRTFGSSLSLNSGPRLSMKDTSYVEERVGSSPKMMLSQLSAAVVSYDSGTDVSSPHKSSNSVVPSQQPKQTNGAGASMSPEAGAREPVPSEGFTRGRSYNIRMDDQVLLRFSPKNADSTYYFSDTIGGTLTFFHEEGTRRCLEVSVTLETLETINRRFVHPSRRNSPTLTKVQSDHHEVVADLIQTSFLFSIPTDGPMSFSTPRVSVQWILRFEFLTTPKSVDLSRYEHPLLVPEREKSEWVLPITVHAPPPRTSGAQNRGDKLFGLGRYCHLMASESNSFAKRDRLLEIEVAVRKWWEDEDVFRAESRDHLPKPGEKFFSTFPFPYMNGYLHIGHAFSLSKVDFASAYHRLRGANVLLPFGFHCTGMPIKASADKLSREILQFGDPPVFPAQDNLAPQVHEEGSDTPALTGQFKGKKSKVAAKSGGQVYQWQIMRSFGLTDSEIARFRDPDEWLYYFPPLAVEDLKAYGLGCDWRRSFVTTDVNPFFDAFVRWQMRKLKALGKIVKDCRYTIFSPLDRQPCADHDRATGEGVQPQEYTLIKMEVVKPFPLKLSPLEGKRVFLAAATLRPETMYGQTNAWVLPDGKYGAYEISETDVFILTERSALNRAYQNFSKNPKKPSCLVELTGYDLIGLPLKSPLSVNEIIYALPMSTILTNKGTRIPWDNERFLVESLSDSSLYMAYYTVAHIFHDGDMYKGSKSLIRPQQMNDEVWEYLFCDGPYPKSTDIPSAVLSKMKQEFDYWYPLDLRVSGKDLIQNHLTFFIYNHTALMEKRNWPREFSATATRFSLADAGDGVDDANFVFETANAAILRLVKQLEWMEEKLAAESSLRTGPPSTYADKVFENDINIAIRLTEKAYKECLFREALKNGVYDLQAARDEYRNSCGSDENMNHDLILNFMDVQTRLIEPICPQFAEYVWRKLLKKEGSVVTAGWPTSNEPDLVLKSANKYLQDSIVLMRKLLGSKKAAKKGAQFLQSKFDQQTYRFAPDAEIIAELKEILQKDGQAENIYMPFVKFKKKEAISIGIQALNLRLPFGEIEVLKSNMDLIKRQLGLEEVEVYSASDPDDVSKAGPHASLLKKNPPSPGNPTAIFVTSTSVPPPI</sequence>
<dbReference type="EMBL" id="LR881466">
    <property type="protein sequence ID" value="CAD5315107.1"/>
    <property type="molecule type" value="Genomic_DNA"/>
</dbReference>
<dbReference type="Gene3D" id="1.10.730.10">
    <property type="entry name" value="Isoleucyl-tRNA Synthetase, Domain 1"/>
    <property type="match status" value="1"/>
</dbReference>
<evidence type="ECO:0000256" key="3">
    <source>
        <dbReference type="ARBA" id="ARBA00022598"/>
    </source>
</evidence>
<keyword evidence="7 9" id="KW-0030">Aminoacyl-tRNA synthetase</keyword>
<dbReference type="GO" id="GO:0006429">
    <property type="term" value="P:leucyl-tRNA aminoacylation"/>
    <property type="evidence" value="ECO:0007669"/>
    <property type="project" value="InterPro"/>
</dbReference>
<dbReference type="SUPFAM" id="SSF50677">
    <property type="entry name" value="ValRS/IleRS/LeuRS editing domain"/>
    <property type="match status" value="1"/>
</dbReference>
<dbReference type="PROSITE" id="PS00178">
    <property type="entry name" value="AA_TRNA_LIGASE_I"/>
    <property type="match status" value="1"/>
</dbReference>
<gene>
    <name evidence="13" type="ORF">AT9943_LOCUS3502</name>
</gene>
<dbReference type="EC" id="6.1.1.4" evidence="2"/>
<feature type="compositionally biased region" description="Polar residues" evidence="10">
    <location>
        <begin position="306"/>
        <end position="332"/>
    </location>
</feature>
<feature type="region of interest" description="Disordered" evidence="10">
    <location>
        <begin position="306"/>
        <end position="355"/>
    </location>
</feature>
<evidence type="ECO:0000259" key="12">
    <source>
        <dbReference type="Pfam" id="PF08264"/>
    </source>
</evidence>
<dbReference type="InterPro" id="IPR013155">
    <property type="entry name" value="M/V/L/I-tRNA-synth_anticd-bd"/>
</dbReference>
<reference evidence="13 14" key="1">
    <citation type="submission" date="2020-09" db="EMBL/GenBank/DDBJ databases">
        <authorList>
            <person name="Ashkenazy H."/>
        </authorList>
    </citation>
    <scope>NUCLEOTIDE SEQUENCE [LARGE SCALE GENOMIC DNA]</scope>
    <source>
        <strain evidence="14">cv. Cdm-0</strain>
    </source>
</reference>
<keyword evidence="3 9" id="KW-0436">Ligase</keyword>
<dbReference type="PANTHER" id="PTHR45794:SF1">
    <property type="entry name" value="LEUCINE--TRNA LIGASE, CYTOPLASMIC"/>
    <property type="match status" value="1"/>
</dbReference>
<dbReference type="InterPro" id="IPR014756">
    <property type="entry name" value="Ig_E-set"/>
</dbReference>
<organism evidence="13 14">
    <name type="scientific">Arabidopsis thaliana</name>
    <name type="common">Mouse-ear cress</name>
    <dbReference type="NCBI Taxonomy" id="3702"/>
    <lineage>
        <taxon>Eukaryota</taxon>
        <taxon>Viridiplantae</taxon>
        <taxon>Streptophyta</taxon>
        <taxon>Embryophyta</taxon>
        <taxon>Tracheophyta</taxon>
        <taxon>Spermatophyta</taxon>
        <taxon>Magnoliopsida</taxon>
        <taxon>eudicotyledons</taxon>
        <taxon>Gunneridae</taxon>
        <taxon>Pentapetalae</taxon>
        <taxon>rosids</taxon>
        <taxon>malvids</taxon>
        <taxon>Brassicales</taxon>
        <taxon>Brassicaceae</taxon>
        <taxon>Camelineae</taxon>
        <taxon>Arabidopsis</taxon>
    </lineage>
</organism>
<feature type="region of interest" description="Disordered" evidence="10">
    <location>
        <begin position="1321"/>
        <end position="1360"/>
    </location>
</feature>
<dbReference type="Proteomes" id="UP000516314">
    <property type="component" value="Chromosome 1"/>
</dbReference>
<dbReference type="InterPro" id="IPR002300">
    <property type="entry name" value="aa-tRNA-synth_Ia"/>
</dbReference>
<dbReference type="GO" id="GO:0002161">
    <property type="term" value="F:aminoacyl-tRNA deacylase activity"/>
    <property type="evidence" value="ECO:0007669"/>
    <property type="project" value="InterPro"/>
</dbReference>
<keyword evidence="6 9" id="KW-0648">Protein biosynthesis</keyword>
<keyword evidence="5 9" id="KW-0067">ATP-binding</keyword>
<evidence type="ECO:0000256" key="7">
    <source>
        <dbReference type="ARBA" id="ARBA00023146"/>
    </source>
</evidence>
<evidence type="ECO:0000256" key="8">
    <source>
        <dbReference type="ARBA" id="ARBA00030520"/>
    </source>
</evidence>
<dbReference type="InterPro" id="IPR001412">
    <property type="entry name" value="aa-tRNA-synth_I_CS"/>
</dbReference>
<keyword evidence="4 9" id="KW-0547">Nucleotide-binding</keyword>
<dbReference type="SUPFAM" id="SSF52374">
    <property type="entry name" value="Nucleotidylyl transferase"/>
    <property type="match status" value="1"/>
</dbReference>
<dbReference type="GO" id="GO:0009791">
    <property type="term" value="P:post-embryonic development"/>
    <property type="evidence" value="ECO:0007669"/>
    <property type="project" value="UniProtKB-ARBA"/>
</dbReference>
<dbReference type="InterPro" id="IPR014848">
    <property type="entry name" value="Rgp1"/>
</dbReference>
<evidence type="ECO:0000256" key="10">
    <source>
        <dbReference type="SAM" id="MobiDB-lite"/>
    </source>
</evidence>